<accession>A0ABP9X8W4</accession>
<evidence type="ECO:0000313" key="1">
    <source>
        <dbReference type="EMBL" id="GAA5531291.1"/>
    </source>
</evidence>
<sequence>MGNKKHRNNKSIGRNDPCWCGSHQKYKYCHLRREAQVAPTTHEMVKHIKRAQAQKYCLHPRASVGECEGGIINAHTVQKNGGLSKIAENGHVYALDTDFLNLRKTNGRLQMKLMGIRVASTFTGFCGKHDQQIFASFEQGGFIASDRHAFLLGYRALCEEIFAKNVARDTATVQRIMQLFFCKFPRVPWRIVG</sequence>
<dbReference type="EMBL" id="BAABRU010000041">
    <property type="protein sequence ID" value="GAA5531291.1"/>
    <property type="molecule type" value="Genomic_DNA"/>
</dbReference>
<reference evidence="1 2" key="1">
    <citation type="submission" date="2024-02" db="EMBL/GenBank/DDBJ databases">
        <title>Herpetosiphon gulosus NBRC 112829.</title>
        <authorList>
            <person name="Ichikawa N."/>
            <person name="Katano-Makiyama Y."/>
            <person name="Hidaka K."/>
        </authorList>
    </citation>
    <scope>NUCLEOTIDE SEQUENCE [LARGE SCALE GENOMIC DNA]</scope>
    <source>
        <strain evidence="1 2">NBRC 112829</strain>
    </source>
</reference>
<name>A0ABP9X8W4_9CHLR</name>
<dbReference type="Gene3D" id="3.10.450.50">
    <property type="match status" value="1"/>
</dbReference>
<proteinExistence type="predicted"/>
<dbReference type="RefSeq" id="WP_345724856.1">
    <property type="nucleotide sequence ID" value="NZ_BAABRU010000041.1"/>
</dbReference>
<keyword evidence="2" id="KW-1185">Reference proteome</keyword>
<dbReference type="Pfam" id="PF02810">
    <property type="entry name" value="SEC-C"/>
    <property type="match status" value="1"/>
</dbReference>
<dbReference type="SUPFAM" id="SSF103642">
    <property type="entry name" value="Sec-C motif"/>
    <property type="match status" value="1"/>
</dbReference>
<dbReference type="InterPro" id="IPR004027">
    <property type="entry name" value="SEC_C_motif"/>
</dbReference>
<evidence type="ECO:0008006" key="3">
    <source>
        <dbReference type="Google" id="ProtNLM"/>
    </source>
</evidence>
<protein>
    <recommendedName>
        <fullName evidence="3">SEC-C motif-containing protein</fullName>
    </recommendedName>
</protein>
<dbReference type="Proteomes" id="UP001428290">
    <property type="component" value="Unassembled WGS sequence"/>
</dbReference>
<evidence type="ECO:0000313" key="2">
    <source>
        <dbReference type="Proteomes" id="UP001428290"/>
    </source>
</evidence>
<gene>
    <name evidence="1" type="ORF">Hgul01_05116</name>
</gene>
<comment type="caution">
    <text evidence="1">The sequence shown here is derived from an EMBL/GenBank/DDBJ whole genome shotgun (WGS) entry which is preliminary data.</text>
</comment>
<organism evidence="1 2">
    <name type="scientific">Herpetosiphon gulosus</name>
    <dbReference type="NCBI Taxonomy" id="1973496"/>
    <lineage>
        <taxon>Bacteria</taxon>
        <taxon>Bacillati</taxon>
        <taxon>Chloroflexota</taxon>
        <taxon>Chloroflexia</taxon>
        <taxon>Herpetosiphonales</taxon>
        <taxon>Herpetosiphonaceae</taxon>
        <taxon>Herpetosiphon</taxon>
    </lineage>
</organism>